<dbReference type="GO" id="GO:0030154">
    <property type="term" value="P:cell differentiation"/>
    <property type="evidence" value="ECO:0007669"/>
    <property type="project" value="TreeGrafter"/>
</dbReference>
<organism evidence="6 7">
    <name type="scientific">Physocladia obscura</name>
    <dbReference type="NCBI Taxonomy" id="109957"/>
    <lineage>
        <taxon>Eukaryota</taxon>
        <taxon>Fungi</taxon>
        <taxon>Fungi incertae sedis</taxon>
        <taxon>Chytridiomycota</taxon>
        <taxon>Chytridiomycota incertae sedis</taxon>
        <taxon>Chytridiomycetes</taxon>
        <taxon>Chytridiales</taxon>
        <taxon>Chytriomycetaceae</taxon>
        <taxon>Physocladia</taxon>
    </lineage>
</organism>
<keyword evidence="3" id="KW-0539">Nucleus</keyword>
<keyword evidence="2" id="KW-0804">Transcription</keyword>
<reference evidence="6" key="1">
    <citation type="submission" date="2020-05" db="EMBL/GenBank/DDBJ databases">
        <title>Phylogenomic resolution of chytrid fungi.</title>
        <authorList>
            <person name="Stajich J.E."/>
            <person name="Amses K."/>
            <person name="Simmons R."/>
            <person name="Seto K."/>
            <person name="Myers J."/>
            <person name="Bonds A."/>
            <person name="Quandt C.A."/>
            <person name="Barry K."/>
            <person name="Liu P."/>
            <person name="Grigoriev I."/>
            <person name="Longcore J.E."/>
            <person name="James T.Y."/>
        </authorList>
    </citation>
    <scope>NUCLEOTIDE SEQUENCE</scope>
    <source>
        <strain evidence="6">JEL0513</strain>
    </source>
</reference>
<evidence type="ECO:0000259" key="5">
    <source>
        <dbReference type="PROSITE" id="PS50118"/>
    </source>
</evidence>
<dbReference type="PANTHER" id="PTHR10270:SF161">
    <property type="entry name" value="SEX-DETERMINING REGION Y PROTEIN"/>
    <property type="match status" value="1"/>
</dbReference>
<keyword evidence="1 3" id="KW-0238">DNA-binding</keyword>
<evidence type="ECO:0000313" key="7">
    <source>
        <dbReference type="Proteomes" id="UP001211907"/>
    </source>
</evidence>
<evidence type="ECO:0000256" key="2">
    <source>
        <dbReference type="ARBA" id="ARBA00023163"/>
    </source>
</evidence>
<evidence type="ECO:0000256" key="1">
    <source>
        <dbReference type="ARBA" id="ARBA00023125"/>
    </source>
</evidence>
<evidence type="ECO:0000256" key="3">
    <source>
        <dbReference type="PROSITE-ProRule" id="PRU00267"/>
    </source>
</evidence>
<dbReference type="CDD" id="cd01389">
    <property type="entry name" value="HMG-box_ROX1-like"/>
    <property type="match status" value="1"/>
</dbReference>
<proteinExistence type="predicted"/>
<dbReference type="Gene3D" id="1.10.30.10">
    <property type="entry name" value="High mobility group box domain"/>
    <property type="match status" value="1"/>
</dbReference>
<evidence type="ECO:0000313" key="6">
    <source>
        <dbReference type="EMBL" id="KAJ3139750.1"/>
    </source>
</evidence>
<feature type="domain" description="HMG box" evidence="5">
    <location>
        <begin position="63"/>
        <end position="133"/>
    </location>
</feature>
<dbReference type="PROSITE" id="PS50118">
    <property type="entry name" value="HMG_BOX_2"/>
    <property type="match status" value="1"/>
</dbReference>
<name>A0AAD5T9K5_9FUNG</name>
<dbReference type="Pfam" id="PF00505">
    <property type="entry name" value="HMG_box"/>
    <property type="match status" value="1"/>
</dbReference>
<dbReference type="Proteomes" id="UP001211907">
    <property type="component" value="Unassembled WGS sequence"/>
</dbReference>
<dbReference type="PANTHER" id="PTHR10270">
    <property type="entry name" value="SOX TRANSCRIPTION FACTOR"/>
    <property type="match status" value="1"/>
</dbReference>
<sequence>MDGSIITSTESLVCVPAYHVTAEFKLEPTKTAAYKIAKMIKLRSLNESIVSNSGPSGLSGIRVPRPPNAFILYRNEQQPKLVEENKGRSMSSRDFSAMVGQQWRNLPASIKAIYQSKAKDLMRQHKNLYPEYKYQTKKKKAEKLAAAVKATARQTSKYSVFAQESDSDTASIFSEISCNKKRPRANRINSDDIEESENSSAANSNRNSRVSSLFSRFEDLGLSSATPSSNTAILESLENTTKYGIEFNDMDEAIFDAMTAGGFAQTSTESYSCGPEISQINNSFDFELFFDTAFPVSNLESHWLPQGEFPNQISPVENLTRDQIIITASPPPLQLPETTNFSNVLLNQSKEASASPLSPLKTLFTRSKKAVNLTLNTTDTKSGGKSSDLWLMSARPITPSIFDCLPTTPSIATNRSGSSSLAVSNGTQSTQVLSATTPRAGGFNFGKSVSDFFGLNSPARQSSGSHLCFENSSTINAQSIDNTTEENEFVKPVAESTRARFRWKADQSEVSSLRYDDVASEISITAMSTQAENNPRVKKNQDRDVFLHDLELAPTSEFDNDNVSGGGESDFGDGVVVIGAAVAADGK</sequence>
<feature type="region of interest" description="Disordered" evidence="4">
    <location>
        <begin position="183"/>
        <end position="205"/>
    </location>
</feature>
<dbReference type="InterPro" id="IPR036910">
    <property type="entry name" value="HMG_box_dom_sf"/>
</dbReference>
<gene>
    <name evidence="6" type="ORF">HK100_011161</name>
</gene>
<dbReference type="EMBL" id="JADGJH010000066">
    <property type="protein sequence ID" value="KAJ3139750.1"/>
    <property type="molecule type" value="Genomic_DNA"/>
</dbReference>
<dbReference type="GO" id="GO:0000978">
    <property type="term" value="F:RNA polymerase II cis-regulatory region sequence-specific DNA binding"/>
    <property type="evidence" value="ECO:0007669"/>
    <property type="project" value="TreeGrafter"/>
</dbReference>
<evidence type="ECO:0000256" key="4">
    <source>
        <dbReference type="SAM" id="MobiDB-lite"/>
    </source>
</evidence>
<keyword evidence="7" id="KW-1185">Reference proteome</keyword>
<dbReference type="SUPFAM" id="SSF47095">
    <property type="entry name" value="HMG-box"/>
    <property type="match status" value="1"/>
</dbReference>
<dbReference type="AlphaFoldDB" id="A0AAD5T9K5"/>
<dbReference type="GO" id="GO:0001228">
    <property type="term" value="F:DNA-binding transcription activator activity, RNA polymerase II-specific"/>
    <property type="evidence" value="ECO:0007669"/>
    <property type="project" value="TreeGrafter"/>
</dbReference>
<comment type="caution">
    <text evidence="6">The sequence shown here is derived from an EMBL/GenBank/DDBJ whole genome shotgun (WGS) entry which is preliminary data.</text>
</comment>
<accession>A0AAD5T9K5</accession>
<dbReference type="GO" id="GO:0005634">
    <property type="term" value="C:nucleus"/>
    <property type="evidence" value="ECO:0007669"/>
    <property type="project" value="UniProtKB-UniRule"/>
</dbReference>
<dbReference type="SMART" id="SM00398">
    <property type="entry name" value="HMG"/>
    <property type="match status" value="1"/>
</dbReference>
<dbReference type="InterPro" id="IPR009071">
    <property type="entry name" value="HMG_box_dom"/>
</dbReference>
<protein>
    <recommendedName>
        <fullName evidence="5">HMG box domain-containing protein</fullName>
    </recommendedName>
</protein>
<dbReference type="InterPro" id="IPR050140">
    <property type="entry name" value="SRY-related_HMG-box_TF-like"/>
</dbReference>
<feature type="DNA-binding region" description="HMG box" evidence="3">
    <location>
        <begin position="63"/>
        <end position="133"/>
    </location>
</feature>